<sequence length="149" mass="15739">MNTLKILHLSDTHLNGGGTLHSGVVDTVANLRGVLAKLAHLDQLDLLVVSGDVSDDGSAESYELTRTLLLDFARVRGAAVVLAMGNHDQRETFRQVLGSGHLKSDDTAQVNTAQVNTAQVNTAQVNTAQVNTAQVNTAQVNTAQVNTAQ</sequence>
<dbReference type="Pfam" id="PF00149">
    <property type="entry name" value="Metallophos"/>
    <property type="match status" value="1"/>
</dbReference>
<evidence type="ECO:0000313" key="6">
    <source>
        <dbReference type="EMBL" id="MBG0741464.1"/>
    </source>
</evidence>
<comment type="caution">
    <text evidence="6">The sequence shown here is derived from an EMBL/GenBank/DDBJ whole genome shotgun (WGS) entry which is preliminary data.</text>
</comment>
<protein>
    <submittedName>
        <fullName evidence="6">Metallophosphoesterase</fullName>
    </submittedName>
</protein>
<evidence type="ECO:0000313" key="7">
    <source>
        <dbReference type="Proteomes" id="UP000655366"/>
    </source>
</evidence>
<feature type="domain" description="Calcineurin-like phosphoesterase" evidence="5">
    <location>
        <begin position="4"/>
        <end position="94"/>
    </location>
</feature>
<comment type="similarity">
    <text evidence="4">Belongs to the cyclic nucleotide phosphodiesterase class-III family.</text>
</comment>
<name>A0A931G9U3_9MICC</name>
<dbReference type="Gene3D" id="3.60.21.10">
    <property type="match status" value="1"/>
</dbReference>
<dbReference type="InterPro" id="IPR004843">
    <property type="entry name" value="Calcineurin-like_PHP"/>
</dbReference>
<dbReference type="PANTHER" id="PTHR42988:SF2">
    <property type="entry name" value="CYCLIC NUCLEOTIDE PHOSPHODIESTERASE CBUA0032-RELATED"/>
    <property type="match status" value="1"/>
</dbReference>
<evidence type="ECO:0000256" key="3">
    <source>
        <dbReference type="ARBA" id="ARBA00023004"/>
    </source>
</evidence>
<organism evidence="6 7">
    <name type="scientific">Arthrobacter terrae</name>
    <dbReference type="NCBI Taxonomy" id="2935737"/>
    <lineage>
        <taxon>Bacteria</taxon>
        <taxon>Bacillati</taxon>
        <taxon>Actinomycetota</taxon>
        <taxon>Actinomycetes</taxon>
        <taxon>Micrococcales</taxon>
        <taxon>Micrococcaceae</taxon>
        <taxon>Arthrobacter</taxon>
    </lineage>
</organism>
<proteinExistence type="inferred from homology"/>
<dbReference type="PANTHER" id="PTHR42988">
    <property type="entry name" value="PHOSPHOHYDROLASE"/>
    <property type="match status" value="1"/>
</dbReference>
<evidence type="ECO:0000259" key="5">
    <source>
        <dbReference type="Pfam" id="PF00149"/>
    </source>
</evidence>
<dbReference type="Proteomes" id="UP000655366">
    <property type="component" value="Unassembled WGS sequence"/>
</dbReference>
<keyword evidence="2" id="KW-0378">Hydrolase</keyword>
<dbReference type="GO" id="GO:0016787">
    <property type="term" value="F:hydrolase activity"/>
    <property type="evidence" value="ECO:0007669"/>
    <property type="project" value="UniProtKB-KW"/>
</dbReference>
<feature type="non-terminal residue" evidence="6">
    <location>
        <position position="149"/>
    </location>
</feature>
<keyword evidence="3" id="KW-0408">Iron</keyword>
<evidence type="ECO:0000256" key="1">
    <source>
        <dbReference type="ARBA" id="ARBA00022723"/>
    </source>
</evidence>
<evidence type="ECO:0000256" key="4">
    <source>
        <dbReference type="ARBA" id="ARBA00025742"/>
    </source>
</evidence>
<reference evidence="6 7" key="1">
    <citation type="submission" date="2020-11" db="EMBL/GenBank/DDBJ databases">
        <title>Arthrobacter antarcticus sp. nov., isolated from Antarctic Soil.</title>
        <authorList>
            <person name="Li J."/>
        </authorList>
    </citation>
    <scope>NUCLEOTIDE SEQUENCE [LARGE SCALE GENOMIC DNA]</scope>
    <source>
        <strain evidence="6 7">Z1-20</strain>
    </source>
</reference>
<dbReference type="EMBL" id="JADNYM010000031">
    <property type="protein sequence ID" value="MBG0741464.1"/>
    <property type="molecule type" value="Genomic_DNA"/>
</dbReference>
<dbReference type="InterPro" id="IPR050884">
    <property type="entry name" value="CNP_phosphodiesterase-III"/>
</dbReference>
<dbReference type="AlphaFoldDB" id="A0A931G9U3"/>
<keyword evidence="1" id="KW-0479">Metal-binding</keyword>
<dbReference type="RefSeq" id="WP_196398398.1">
    <property type="nucleotide sequence ID" value="NZ_JADNYM010000031.1"/>
</dbReference>
<gene>
    <name evidence="6" type="ORF">IV500_19040</name>
</gene>
<dbReference type="InterPro" id="IPR029052">
    <property type="entry name" value="Metallo-depent_PP-like"/>
</dbReference>
<dbReference type="GO" id="GO:0046872">
    <property type="term" value="F:metal ion binding"/>
    <property type="evidence" value="ECO:0007669"/>
    <property type="project" value="UniProtKB-KW"/>
</dbReference>
<keyword evidence="7" id="KW-1185">Reference proteome</keyword>
<accession>A0A931G9U3</accession>
<evidence type="ECO:0000256" key="2">
    <source>
        <dbReference type="ARBA" id="ARBA00022801"/>
    </source>
</evidence>
<dbReference type="SUPFAM" id="SSF56300">
    <property type="entry name" value="Metallo-dependent phosphatases"/>
    <property type="match status" value="1"/>
</dbReference>